<dbReference type="EMBL" id="CP044621">
    <property type="protein sequence ID" value="QRD84723.1"/>
    <property type="molecule type" value="Genomic_DNA"/>
</dbReference>
<gene>
    <name evidence="2" type="ORF">F9C07_2165401</name>
</gene>
<keyword evidence="1" id="KW-1133">Transmembrane helix</keyword>
<keyword evidence="1" id="KW-0812">Transmembrane</keyword>
<organism evidence="2 3">
    <name type="scientific">Aspergillus flavus (strain ATCC 200026 / FGSC A1120 / IAM 13836 / NRRL 3357 / JCM 12722 / SRRC 167)</name>
    <dbReference type="NCBI Taxonomy" id="332952"/>
    <lineage>
        <taxon>Eukaryota</taxon>
        <taxon>Fungi</taxon>
        <taxon>Dikarya</taxon>
        <taxon>Ascomycota</taxon>
        <taxon>Pezizomycotina</taxon>
        <taxon>Eurotiomycetes</taxon>
        <taxon>Eurotiomycetidae</taxon>
        <taxon>Eurotiales</taxon>
        <taxon>Aspergillaceae</taxon>
        <taxon>Aspergillus</taxon>
        <taxon>Aspergillus subgen. Circumdati</taxon>
    </lineage>
</organism>
<sequence length="169" mass="19096">MARGYTVLQALYSLTAPSEITDISSTLFGLAFFSLPVFLCPSTLVSLLNTLCLDPNKARYSNSRVVCLLSRLLSLSSPYSVYISRVYWVSFRRPLLMTVLPVTMFLPLPPTPTPTALLETTSPFDREDALQVEQRQKQCDGTCTYGLCFCTPYHWCHCNVHKAHCVCRW</sequence>
<protein>
    <submittedName>
        <fullName evidence="2">Uncharacterized protein</fullName>
    </submittedName>
</protein>
<feature type="transmembrane region" description="Helical" evidence="1">
    <location>
        <begin position="27"/>
        <end position="53"/>
    </location>
</feature>
<evidence type="ECO:0000313" key="2">
    <source>
        <dbReference type="EMBL" id="QRD84723.1"/>
    </source>
</evidence>
<evidence type="ECO:0000313" key="3">
    <source>
        <dbReference type="Proteomes" id="UP000596276"/>
    </source>
</evidence>
<name>A0A7U2MJA0_ASPFN</name>
<evidence type="ECO:0000256" key="1">
    <source>
        <dbReference type="SAM" id="Phobius"/>
    </source>
</evidence>
<keyword evidence="1" id="KW-0472">Membrane</keyword>
<feature type="transmembrane region" description="Helical" evidence="1">
    <location>
        <begin position="65"/>
        <end position="88"/>
    </location>
</feature>
<accession>A0A7U2MJA0</accession>
<reference evidence="3" key="1">
    <citation type="journal article" date="2021" name="G3 (Bethesda)">
        <title>Chromosome assembled and annotated genome sequence of Aspergillus flavus NRRL 3357.</title>
        <authorList>
            <person name="Skerker J.M."/>
            <person name="Pianalto K.M."/>
            <person name="Mondo S.J."/>
            <person name="Yang K."/>
            <person name="Arkin A.P."/>
            <person name="Keller N.P."/>
            <person name="Grigoriev I.V."/>
            <person name="Louise Glass N.L."/>
        </authorList>
    </citation>
    <scope>NUCLEOTIDE SEQUENCE [LARGE SCALE GENOMIC DNA]</scope>
    <source>
        <strain evidence="3">ATCC 200026 / FGSC A1120 / IAM 13836 / NRRL 3357 / JCM 12722 / SRRC 167</strain>
    </source>
</reference>
<dbReference type="Proteomes" id="UP000596276">
    <property type="component" value="Chromosome 5"/>
</dbReference>
<proteinExistence type="predicted"/>
<keyword evidence="3" id="KW-1185">Reference proteome</keyword>
<dbReference type="AlphaFoldDB" id="A0A7U2MJA0"/>
<dbReference type="VEuPathDB" id="FungiDB:F9C07_2165401"/>